<dbReference type="SMART" id="SM00829">
    <property type="entry name" value="PKS_ER"/>
    <property type="match status" value="1"/>
</dbReference>
<dbReference type="EMBL" id="SDEE01001216">
    <property type="protein sequence ID" value="RXW12509.1"/>
    <property type="molecule type" value="Genomic_DNA"/>
</dbReference>
<dbReference type="InterPro" id="IPR047122">
    <property type="entry name" value="Trans-enoyl_RdTase-like"/>
</dbReference>
<organism evidence="2 3">
    <name type="scientific">Candolleomyces aberdarensis</name>
    <dbReference type="NCBI Taxonomy" id="2316362"/>
    <lineage>
        <taxon>Eukaryota</taxon>
        <taxon>Fungi</taxon>
        <taxon>Dikarya</taxon>
        <taxon>Basidiomycota</taxon>
        <taxon>Agaricomycotina</taxon>
        <taxon>Agaricomycetes</taxon>
        <taxon>Agaricomycetidae</taxon>
        <taxon>Agaricales</taxon>
        <taxon>Agaricineae</taxon>
        <taxon>Psathyrellaceae</taxon>
        <taxon>Candolleomyces</taxon>
    </lineage>
</organism>
<keyword evidence="3" id="KW-1185">Reference proteome</keyword>
<gene>
    <name evidence="2" type="ORF">EST38_g13347</name>
</gene>
<reference evidence="2 3" key="1">
    <citation type="submission" date="2019-01" db="EMBL/GenBank/DDBJ databases">
        <title>Draft genome sequence of Psathyrella aberdarensis IHI B618.</title>
        <authorList>
            <person name="Buettner E."/>
            <person name="Kellner H."/>
        </authorList>
    </citation>
    <scope>NUCLEOTIDE SEQUENCE [LARGE SCALE GENOMIC DNA]</scope>
    <source>
        <strain evidence="2 3">IHI B618</strain>
    </source>
</reference>
<name>A0A4Q2D0W5_9AGAR</name>
<dbReference type="InterPro" id="IPR013154">
    <property type="entry name" value="ADH-like_N"/>
</dbReference>
<evidence type="ECO:0000313" key="3">
    <source>
        <dbReference type="Proteomes" id="UP000290288"/>
    </source>
</evidence>
<dbReference type="InterPro" id="IPR011032">
    <property type="entry name" value="GroES-like_sf"/>
</dbReference>
<comment type="caution">
    <text evidence="2">The sequence shown here is derived from an EMBL/GenBank/DDBJ whole genome shotgun (WGS) entry which is preliminary data.</text>
</comment>
<proteinExistence type="predicted"/>
<accession>A0A4Q2D0W5</accession>
<dbReference type="PANTHER" id="PTHR45348:SF7">
    <property type="entry name" value="ZINC BINDING OXIDOREDUCTASE, PUTATIVE-RELATED"/>
    <property type="match status" value="1"/>
</dbReference>
<evidence type="ECO:0000259" key="1">
    <source>
        <dbReference type="SMART" id="SM00829"/>
    </source>
</evidence>
<dbReference type="InterPro" id="IPR036291">
    <property type="entry name" value="NAD(P)-bd_dom_sf"/>
</dbReference>
<dbReference type="AlphaFoldDB" id="A0A4Q2D0W5"/>
<dbReference type="CDD" id="cd08249">
    <property type="entry name" value="enoyl_reductase_like"/>
    <property type="match status" value="1"/>
</dbReference>
<sequence>MSNETQAMRALVTDAEKHAVVRLVPVPQPGPHEIRIKVHSIALNPVDALYAIHQVDKPGRVVGSDVAGTVDQAGDSVARWKVGDRVAGLLQGATSGNPRPGGFATYALLEEDLAIRIPDDVSFDEAATIPLCALTAAQALFIRLEIPSPFPTIPALTFPPPNKTSPPTILIYSGATSLGLFTIQLAKLLRTPIGEPYNVITTSSPKNFDKLRKLGADKVYDYRDPAWPDQVKKDLSGGGIDYAVDCIKAPESGRKRIAVIRKVAWNKERVREDVTPLYGAVWAGLGHEVVYNSETMPTSPEWRALTVDFFQWLSYGSPGNPRVKFPIEPNPVRLMPGGLERVSIDGFYLLGGGDIHGRDQGEANQEDHLKPISGEKLVYRL</sequence>
<dbReference type="SUPFAM" id="SSF51735">
    <property type="entry name" value="NAD(P)-binding Rossmann-fold domains"/>
    <property type="match status" value="1"/>
</dbReference>
<evidence type="ECO:0000313" key="2">
    <source>
        <dbReference type="EMBL" id="RXW12509.1"/>
    </source>
</evidence>
<feature type="domain" description="Enoyl reductase (ER)" evidence="1">
    <location>
        <begin position="6"/>
        <end position="318"/>
    </location>
</feature>
<dbReference type="InterPro" id="IPR013149">
    <property type="entry name" value="ADH-like_C"/>
</dbReference>
<dbReference type="SUPFAM" id="SSF50129">
    <property type="entry name" value="GroES-like"/>
    <property type="match status" value="1"/>
</dbReference>
<dbReference type="Pfam" id="PF00107">
    <property type="entry name" value="ADH_zinc_N"/>
    <property type="match status" value="1"/>
</dbReference>
<dbReference type="Pfam" id="PF08240">
    <property type="entry name" value="ADH_N"/>
    <property type="match status" value="1"/>
</dbReference>
<dbReference type="Gene3D" id="3.90.180.10">
    <property type="entry name" value="Medium-chain alcohol dehydrogenases, catalytic domain"/>
    <property type="match status" value="1"/>
</dbReference>
<protein>
    <recommendedName>
        <fullName evidence="1">Enoyl reductase (ER) domain-containing protein</fullName>
    </recommendedName>
</protein>
<dbReference type="Gene3D" id="3.40.50.720">
    <property type="entry name" value="NAD(P)-binding Rossmann-like Domain"/>
    <property type="match status" value="1"/>
</dbReference>
<dbReference type="OrthoDB" id="10257049at2759"/>
<dbReference type="InterPro" id="IPR020843">
    <property type="entry name" value="ER"/>
</dbReference>
<dbReference type="PANTHER" id="PTHR45348">
    <property type="entry name" value="HYPOTHETICAL OXIDOREDUCTASE (EUROFUNG)"/>
    <property type="match status" value="1"/>
</dbReference>
<dbReference type="Proteomes" id="UP000290288">
    <property type="component" value="Unassembled WGS sequence"/>
</dbReference>
<dbReference type="GO" id="GO:0016651">
    <property type="term" value="F:oxidoreductase activity, acting on NAD(P)H"/>
    <property type="evidence" value="ECO:0007669"/>
    <property type="project" value="InterPro"/>
</dbReference>
<dbReference type="STRING" id="2316362.A0A4Q2D0W5"/>